<dbReference type="OrthoDB" id="9995764at2759"/>
<reference evidence="1 2" key="1">
    <citation type="submission" date="2018-04" db="EMBL/GenBank/DDBJ databases">
        <title>The genome of golden apple snail Pomacea canaliculata provides insight into stress tolerance and invasive adaptation.</title>
        <authorList>
            <person name="Liu C."/>
            <person name="Liu B."/>
            <person name="Ren Y."/>
            <person name="Zhang Y."/>
            <person name="Wang H."/>
            <person name="Li S."/>
            <person name="Jiang F."/>
            <person name="Yin L."/>
            <person name="Zhang G."/>
            <person name="Qian W."/>
            <person name="Fan W."/>
        </authorList>
    </citation>
    <scope>NUCLEOTIDE SEQUENCE [LARGE SCALE GENOMIC DNA]</scope>
    <source>
        <strain evidence="1">SZHN2017</strain>
        <tissue evidence="1">Muscle</tissue>
    </source>
</reference>
<gene>
    <name evidence="1" type="ORF">C0Q70_07095</name>
</gene>
<comment type="caution">
    <text evidence="1">The sequence shown here is derived from an EMBL/GenBank/DDBJ whole genome shotgun (WGS) entry which is preliminary data.</text>
</comment>
<accession>A0A2T7PE40</accession>
<dbReference type="Proteomes" id="UP000245119">
    <property type="component" value="Linkage Group LG4"/>
</dbReference>
<keyword evidence="2" id="KW-1185">Reference proteome</keyword>
<dbReference type="AlphaFoldDB" id="A0A2T7PE40"/>
<name>A0A2T7PE40_POMCA</name>
<dbReference type="OMA" id="KEWGANC"/>
<evidence type="ECO:0008006" key="3">
    <source>
        <dbReference type="Google" id="ProtNLM"/>
    </source>
</evidence>
<sequence>MDTPTSDVALVESNSCPLGVQLVNCVQTNKTSSPNDLVELAKQVQKADEFTKATACSKLTVIADQIRYLQEQARKVLETAQRDNVLHHAACNLVKKPGNIYYLYKRDTGQHYFSILSPQEWGASCPHKYIAAYRLEHDMSWTSIEDLDQRSTDIAVVDKIYNARISASDPSITIVDAIKSSEFLKIRDISDHAECEKLHEQTM</sequence>
<dbReference type="EMBL" id="PZQS01000004">
    <property type="protein sequence ID" value="PVD31677.1"/>
    <property type="molecule type" value="Genomic_DNA"/>
</dbReference>
<protein>
    <recommendedName>
        <fullName evidence="3">DUF2452 domain-containing protein</fullName>
    </recommendedName>
</protein>
<dbReference type="PANTHER" id="PTHR14553:SF1">
    <property type="entry name" value="SIMILAR TO CHROMOSOME 1 OPEN READING FRAME 50"/>
    <property type="match status" value="1"/>
</dbReference>
<organism evidence="1 2">
    <name type="scientific">Pomacea canaliculata</name>
    <name type="common">Golden apple snail</name>
    <dbReference type="NCBI Taxonomy" id="400727"/>
    <lineage>
        <taxon>Eukaryota</taxon>
        <taxon>Metazoa</taxon>
        <taxon>Spiralia</taxon>
        <taxon>Lophotrochozoa</taxon>
        <taxon>Mollusca</taxon>
        <taxon>Gastropoda</taxon>
        <taxon>Caenogastropoda</taxon>
        <taxon>Architaenioglossa</taxon>
        <taxon>Ampullarioidea</taxon>
        <taxon>Ampullariidae</taxon>
        <taxon>Pomacea</taxon>
    </lineage>
</organism>
<evidence type="ECO:0000313" key="1">
    <source>
        <dbReference type="EMBL" id="PVD31677.1"/>
    </source>
</evidence>
<dbReference type="PANTHER" id="PTHR14553">
    <property type="entry name" value="UNCHARACTERIZED PROTEIN C1ORF50"/>
    <property type="match status" value="1"/>
</dbReference>
<dbReference type="Pfam" id="PF10504">
    <property type="entry name" value="DUF2452"/>
    <property type="match status" value="1"/>
</dbReference>
<proteinExistence type="predicted"/>
<evidence type="ECO:0000313" key="2">
    <source>
        <dbReference type="Proteomes" id="UP000245119"/>
    </source>
</evidence>
<dbReference type="STRING" id="400727.A0A2T7PE40"/>
<dbReference type="InterPro" id="IPR019534">
    <property type="entry name" value="DUF2452"/>
</dbReference>